<proteinExistence type="inferred from homology"/>
<accession>A0ABW4PXU9</accession>
<feature type="region of interest" description="Disordered" evidence="2">
    <location>
        <begin position="1"/>
        <end position="22"/>
    </location>
</feature>
<dbReference type="EMBL" id="JBHUFL010000002">
    <property type="protein sequence ID" value="MFD1834256.1"/>
    <property type="molecule type" value="Genomic_DNA"/>
</dbReference>
<feature type="domain" description="Activator of Hsp90 ATPase homologue 1/2-like C-terminal" evidence="3">
    <location>
        <begin position="34"/>
        <end position="144"/>
    </location>
</feature>
<organism evidence="4 5">
    <name type="scientific">Brachybacterium rhamnosum</name>
    <dbReference type="NCBI Taxonomy" id="173361"/>
    <lineage>
        <taxon>Bacteria</taxon>
        <taxon>Bacillati</taxon>
        <taxon>Actinomycetota</taxon>
        <taxon>Actinomycetes</taxon>
        <taxon>Micrococcales</taxon>
        <taxon>Dermabacteraceae</taxon>
        <taxon>Brachybacterium</taxon>
    </lineage>
</organism>
<dbReference type="RefSeq" id="WP_343903638.1">
    <property type="nucleotide sequence ID" value="NZ_BAAAIS010000002.1"/>
</dbReference>
<evidence type="ECO:0000313" key="5">
    <source>
        <dbReference type="Proteomes" id="UP001597280"/>
    </source>
</evidence>
<evidence type="ECO:0000313" key="4">
    <source>
        <dbReference type="EMBL" id="MFD1834256.1"/>
    </source>
</evidence>
<reference evidence="5" key="1">
    <citation type="journal article" date="2019" name="Int. J. Syst. Evol. Microbiol.">
        <title>The Global Catalogue of Microorganisms (GCM) 10K type strain sequencing project: providing services to taxonomists for standard genome sequencing and annotation.</title>
        <authorList>
            <consortium name="The Broad Institute Genomics Platform"/>
            <consortium name="The Broad Institute Genome Sequencing Center for Infectious Disease"/>
            <person name="Wu L."/>
            <person name="Ma J."/>
        </authorList>
    </citation>
    <scope>NUCLEOTIDE SEQUENCE [LARGE SCALE GENOMIC DNA]</scope>
    <source>
        <strain evidence="5">JCM 11650</strain>
    </source>
</reference>
<dbReference type="Proteomes" id="UP001597280">
    <property type="component" value="Unassembled WGS sequence"/>
</dbReference>
<dbReference type="InterPro" id="IPR013538">
    <property type="entry name" value="ASHA1/2-like_C"/>
</dbReference>
<comment type="caution">
    <text evidence="4">The sequence shown here is derived from an EMBL/GenBank/DDBJ whole genome shotgun (WGS) entry which is preliminary data.</text>
</comment>
<keyword evidence="5" id="KW-1185">Reference proteome</keyword>
<evidence type="ECO:0000256" key="1">
    <source>
        <dbReference type="ARBA" id="ARBA00006817"/>
    </source>
</evidence>
<sequence>MSDHLPRFGDAPAGPSSTLDPDGRLAIRRLLPGTVEDAWSALTDPAQTATWFGTWRGDPATGIEVQMDAEEGRPWMEARVHVCDGPRRLELETGEAGDPWVLELTVEEAGPGWTAVTLRQRVAEAEAAEMIGPGWEFYLDRLVASRTRGDVTAIRFEPDYVPGRCDHFRALYPAT</sequence>
<dbReference type="Gene3D" id="3.30.530.20">
    <property type="match status" value="1"/>
</dbReference>
<dbReference type="Pfam" id="PF08327">
    <property type="entry name" value="AHSA1"/>
    <property type="match status" value="1"/>
</dbReference>
<gene>
    <name evidence="4" type="ORF">ACFSDA_04120</name>
</gene>
<dbReference type="SUPFAM" id="SSF55961">
    <property type="entry name" value="Bet v1-like"/>
    <property type="match status" value="1"/>
</dbReference>
<name>A0ABW4PXU9_9MICO</name>
<comment type="similarity">
    <text evidence="1">Belongs to the AHA1 family.</text>
</comment>
<evidence type="ECO:0000256" key="2">
    <source>
        <dbReference type="SAM" id="MobiDB-lite"/>
    </source>
</evidence>
<protein>
    <submittedName>
        <fullName evidence="4">SRPBCC domain-containing protein</fullName>
    </submittedName>
</protein>
<dbReference type="InterPro" id="IPR023393">
    <property type="entry name" value="START-like_dom_sf"/>
</dbReference>
<evidence type="ECO:0000259" key="3">
    <source>
        <dbReference type="Pfam" id="PF08327"/>
    </source>
</evidence>